<dbReference type="Proteomes" id="UP001396334">
    <property type="component" value="Unassembled WGS sequence"/>
</dbReference>
<proteinExistence type="predicted"/>
<sequence>MHISETVAAAAGMIWTWTWLKRYMKHSIPRCKVDLHRHFHNLGVGAIEDVHVQRGHRALKQVALGIGAAGASQAISNGSYHFLFS</sequence>
<organism evidence="1 2">
    <name type="scientific">Hibiscus sabdariffa</name>
    <name type="common">roselle</name>
    <dbReference type="NCBI Taxonomy" id="183260"/>
    <lineage>
        <taxon>Eukaryota</taxon>
        <taxon>Viridiplantae</taxon>
        <taxon>Streptophyta</taxon>
        <taxon>Embryophyta</taxon>
        <taxon>Tracheophyta</taxon>
        <taxon>Spermatophyta</taxon>
        <taxon>Magnoliopsida</taxon>
        <taxon>eudicotyledons</taxon>
        <taxon>Gunneridae</taxon>
        <taxon>Pentapetalae</taxon>
        <taxon>rosids</taxon>
        <taxon>malvids</taxon>
        <taxon>Malvales</taxon>
        <taxon>Malvaceae</taxon>
        <taxon>Malvoideae</taxon>
        <taxon>Hibiscus</taxon>
    </lineage>
</organism>
<evidence type="ECO:0000313" key="1">
    <source>
        <dbReference type="EMBL" id="KAK8980127.1"/>
    </source>
</evidence>
<dbReference type="EMBL" id="JBBPBN010000097">
    <property type="protein sequence ID" value="KAK8980127.1"/>
    <property type="molecule type" value="Genomic_DNA"/>
</dbReference>
<reference evidence="1 2" key="1">
    <citation type="journal article" date="2024" name="G3 (Bethesda)">
        <title>Genome assembly of Hibiscus sabdariffa L. provides insights into metabolisms of medicinal natural products.</title>
        <authorList>
            <person name="Kim T."/>
        </authorList>
    </citation>
    <scope>NUCLEOTIDE SEQUENCE [LARGE SCALE GENOMIC DNA]</scope>
    <source>
        <strain evidence="1">TK-2024</strain>
        <tissue evidence="1">Old leaves</tissue>
    </source>
</reference>
<protein>
    <submittedName>
        <fullName evidence="1">Uncharacterized protein</fullName>
    </submittedName>
</protein>
<keyword evidence="2" id="KW-1185">Reference proteome</keyword>
<name>A0ABR2NVC7_9ROSI</name>
<evidence type="ECO:0000313" key="2">
    <source>
        <dbReference type="Proteomes" id="UP001396334"/>
    </source>
</evidence>
<accession>A0ABR2NVC7</accession>
<gene>
    <name evidence="1" type="ORF">V6N11_061343</name>
</gene>
<comment type="caution">
    <text evidence="1">The sequence shown here is derived from an EMBL/GenBank/DDBJ whole genome shotgun (WGS) entry which is preliminary data.</text>
</comment>